<dbReference type="InterPro" id="IPR025476">
    <property type="entry name" value="Helitron_helicase-like"/>
</dbReference>
<comment type="caution">
    <text evidence="2">The sequence shown here is derived from an EMBL/GenBank/DDBJ whole genome shotgun (WGS) entry which is preliminary data.</text>
</comment>
<dbReference type="STRING" id="29655.A0A0K9P1L3"/>
<dbReference type="OrthoDB" id="672214at2759"/>
<dbReference type="AlphaFoldDB" id="A0A0K9P1L3"/>
<proteinExistence type="predicted"/>
<evidence type="ECO:0000313" key="2">
    <source>
        <dbReference type="EMBL" id="KMZ62956.1"/>
    </source>
</evidence>
<feature type="non-terminal residue" evidence="2">
    <location>
        <position position="1"/>
    </location>
</feature>
<accession>A0A0K9P1L3</accession>
<keyword evidence="3" id="KW-1185">Reference proteome</keyword>
<evidence type="ECO:0000313" key="3">
    <source>
        <dbReference type="Proteomes" id="UP000036987"/>
    </source>
</evidence>
<feature type="domain" description="Helitron helicase-like" evidence="1">
    <location>
        <begin position="343"/>
        <end position="511"/>
    </location>
</feature>
<dbReference type="Pfam" id="PF14214">
    <property type="entry name" value="Helitron_like_N"/>
    <property type="match status" value="1"/>
</dbReference>
<dbReference type="EMBL" id="LFYR01001282">
    <property type="protein sequence ID" value="KMZ62956.1"/>
    <property type="molecule type" value="Genomic_DNA"/>
</dbReference>
<protein>
    <recommendedName>
        <fullName evidence="1">Helitron helicase-like domain-containing protein</fullName>
    </recommendedName>
</protein>
<dbReference type="PANTHER" id="PTHR45786">
    <property type="entry name" value="DNA BINDING PROTEIN-LIKE"/>
    <property type="match status" value="1"/>
</dbReference>
<gene>
    <name evidence="2" type="ORF">ZOSMA_4310G00010</name>
</gene>
<reference evidence="3" key="1">
    <citation type="journal article" date="2016" name="Nature">
        <title>The genome of the seagrass Zostera marina reveals angiosperm adaptation to the sea.</title>
        <authorList>
            <person name="Olsen J.L."/>
            <person name="Rouze P."/>
            <person name="Verhelst B."/>
            <person name="Lin Y.-C."/>
            <person name="Bayer T."/>
            <person name="Collen J."/>
            <person name="Dattolo E."/>
            <person name="De Paoli E."/>
            <person name="Dittami S."/>
            <person name="Maumus F."/>
            <person name="Michel G."/>
            <person name="Kersting A."/>
            <person name="Lauritano C."/>
            <person name="Lohaus R."/>
            <person name="Toepel M."/>
            <person name="Tonon T."/>
            <person name="Vanneste K."/>
            <person name="Amirebrahimi M."/>
            <person name="Brakel J."/>
            <person name="Bostroem C."/>
            <person name="Chovatia M."/>
            <person name="Grimwood J."/>
            <person name="Jenkins J.W."/>
            <person name="Jueterbock A."/>
            <person name="Mraz A."/>
            <person name="Stam W.T."/>
            <person name="Tice H."/>
            <person name="Bornberg-Bauer E."/>
            <person name="Green P.J."/>
            <person name="Pearson G.A."/>
            <person name="Procaccini G."/>
            <person name="Duarte C.M."/>
            <person name="Schmutz J."/>
            <person name="Reusch T.B.H."/>
            <person name="Van de Peer Y."/>
        </authorList>
    </citation>
    <scope>NUCLEOTIDE SEQUENCE [LARGE SCALE GENOMIC DNA]</scope>
    <source>
        <strain evidence="3">cv. Finnish</strain>
    </source>
</reference>
<dbReference type="OMA" id="HDCASFS"/>
<sequence length="798" mass="93558">VVNQPKGVYNKCCNSGNIELEDAFENYPIELYELFAKDHKYERRKRGEEKPAWEKFHENPRNYNSAFAFASMRAQTQDRSVLPMAYRIQGQIHHTVNLAMHPELNERPSYAQLFFIDSEEALDIRMENPANRKCDREIMGNIDQALYNVNPYYHSFQIMSEVEKLENEKAEREGKAPPEIRLLFDINAENIDKRRYNVPRSNEVAAVFVLNDNDELPRAEGLALHQRGKELTFLSKFEKRADSMLYPLYFPTGKGGIGKNDTSKKKVKSKKDPENEIGKKITFNQYYRYMTAIRKCDPLKRNKGRFEYIKEEMYSKMNKRLKIDPLNAYEWEKEPESLNGFNPIRLGGKLYQQYLVDSYVKVEQDRLDYIRFNQKELKAENYKVLNDYLAETGDAQGKNVGKVIILPSSFKGSPRNCQQGYQDSMGLVRRFGKPSLFVTFTCNPAWPEIQRNLQPGNTAFDEPDLVNRVFNLKLKELLKDIKERRIFGKTVAYTYVVEFQKRGLPHAHILIILAPEDEIKDPETIDEVVCAEIPDKEQFPRLFEVVTRNMIHGPCGEHNMNCVCMEEDKSGVKKCSKDFPKKFRENTEIGNDSYANYRRRENGEKFENSKGVTIDNRWVVPYNKYLCLKYAAHINVEICASVRSVKYLYKYVYKGHDRARMVLSVNENNEIEHNEVKRFLDMRYVTPHEAYWRINEFILDEKSHSVTRLDLHLPNGQIVYYRPGEDIRTKLGASETRYTTLTAWFELNKVDENAREYYYYEIPEHYTFKKQGNNMIWGKKGGDRGNIAKPCIGRMYTA</sequence>
<dbReference type="Proteomes" id="UP000036987">
    <property type="component" value="Unassembled WGS sequence"/>
</dbReference>
<dbReference type="PANTHER" id="PTHR45786:SF74">
    <property type="entry name" value="ATP-DEPENDENT DNA HELICASE"/>
    <property type="match status" value="1"/>
</dbReference>
<organism evidence="2 3">
    <name type="scientific">Zostera marina</name>
    <name type="common">Eelgrass</name>
    <dbReference type="NCBI Taxonomy" id="29655"/>
    <lineage>
        <taxon>Eukaryota</taxon>
        <taxon>Viridiplantae</taxon>
        <taxon>Streptophyta</taxon>
        <taxon>Embryophyta</taxon>
        <taxon>Tracheophyta</taxon>
        <taxon>Spermatophyta</taxon>
        <taxon>Magnoliopsida</taxon>
        <taxon>Liliopsida</taxon>
        <taxon>Zosteraceae</taxon>
        <taxon>Zostera</taxon>
    </lineage>
</organism>
<evidence type="ECO:0000259" key="1">
    <source>
        <dbReference type="Pfam" id="PF14214"/>
    </source>
</evidence>
<name>A0A0K9P1L3_ZOSMR</name>
<feature type="non-terminal residue" evidence="2">
    <location>
        <position position="798"/>
    </location>
</feature>